<dbReference type="EMBL" id="CAJOBG010005280">
    <property type="protein sequence ID" value="CAF4146600.1"/>
    <property type="molecule type" value="Genomic_DNA"/>
</dbReference>
<accession>A0A816Q1D2</accession>
<dbReference type="Proteomes" id="UP000663866">
    <property type="component" value="Unassembled WGS sequence"/>
</dbReference>
<feature type="repeat" description="TPR" evidence="3">
    <location>
        <begin position="97"/>
        <end position="130"/>
    </location>
</feature>
<dbReference type="InterPro" id="IPR019734">
    <property type="entry name" value="TPR_rpt"/>
</dbReference>
<dbReference type="InterPro" id="IPR011990">
    <property type="entry name" value="TPR-like_helical_dom_sf"/>
</dbReference>
<comment type="caution">
    <text evidence="5">The sequence shown here is derived from an EMBL/GenBank/DDBJ whole genome shotgun (WGS) entry which is preliminary data.</text>
</comment>
<keyword evidence="1" id="KW-0677">Repeat</keyword>
<evidence type="ECO:0000313" key="5">
    <source>
        <dbReference type="EMBL" id="CAF2055088.1"/>
    </source>
</evidence>
<dbReference type="Proteomes" id="UP000663887">
    <property type="component" value="Unassembled WGS sequence"/>
</dbReference>
<dbReference type="PANTHER" id="PTHR45641:SF19">
    <property type="entry name" value="NEPHROCYSTIN-3"/>
    <property type="match status" value="1"/>
</dbReference>
<gene>
    <name evidence="4" type="ORF">KQP761_LOCUS17093</name>
    <name evidence="8" type="ORF">OVN521_LOCUS23363</name>
    <name evidence="7" type="ORF">UXM345_LOCUS24058</name>
    <name evidence="6" type="ORF">WKI299_LOCUS31551</name>
    <name evidence="5" type="ORF">XDN619_LOCUS9509</name>
</gene>
<dbReference type="Proteomes" id="UP000663834">
    <property type="component" value="Unassembled WGS sequence"/>
</dbReference>
<dbReference type="Pfam" id="PF13374">
    <property type="entry name" value="TPR_10"/>
    <property type="match status" value="1"/>
</dbReference>
<evidence type="ECO:0000313" key="6">
    <source>
        <dbReference type="EMBL" id="CAF2156950.1"/>
    </source>
</evidence>
<feature type="repeat" description="TPR" evidence="3">
    <location>
        <begin position="55"/>
        <end position="88"/>
    </location>
</feature>
<organism evidence="5 10">
    <name type="scientific">Rotaria magnacalcarata</name>
    <dbReference type="NCBI Taxonomy" id="392030"/>
    <lineage>
        <taxon>Eukaryota</taxon>
        <taxon>Metazoa</taxon>
        <taxon>Spiralia</taxon>
        <taxon>Gnathifera</taxon>
        <taxon>Rotifera</taxon>
        <taxon>Eurotatoria</taxon>
        <taxon>Bdelloidea</taxon>
        <taxon>Philodinida</taxon>
        <taxon>Philodinidae</taxon>
        <taxon>Rotaria</taxon>
    </lineage>
</organism>
<dbReference type="AlphaFoldDB" id="A0A816Q1D2"/>
<evidence type="ECO:0000313" key="10">
    <source>
        <dbReference type="Proteomes" id="UP000663887"/>
    </source>
</evidence>
<evidence type="ECO:0000256" key="2">
    <source>
        <dbReference type="ARBA" id="ARBA00022803"/>
    </source>
</evidence>
<dbReference type="EMBL" id="CAJNRG010003234">
    <property type="protein sequence ID" value="CAF2055088.1"/>
    <property type="molecule type" value="Genomic_DNA"/>
</dbReference>
<dbReference type="Proteomes" id="UP000663856">
    <property type="component" value="Unassembled WGS sequence"/>
</dbReference>
<evidence type="ECO:0000313" key="8">
    <source>
        <dbReference type="EMBL" id="CAF4146600.1"/>
    </source>
</evidence>
<evidence type="ECO:0000313" key="4">
    <source>
        <dbReference type="EMBL" id="CAF1543012.1"/>
    </source>
</evidence>
<evidence type="ECO:0000256" key="1">
    <source>
        <dbReference type="ARBA" id="ARBA00022737"/>
    </source>
</evidence>
<dbReference type="EMBL" id="CAJOBF010004299">
    <property type="protein sequence ID" value="CAF4132202.1"/>
    <property type="molecule type" value="Genomic_DNA"/>
</dbReference>
<dbReference type="Gene3D" id="1.25.40.10">
    <property type="entry name" value="Tetratricopeptide repeat domain"/>
    <property type="match status" value="1"/>
</dbReference>
<dbReference type="Proteomes" id="UP000663842">
    <property type="component" value="Unassembled WGS sequence"/>
</dbReference>
<dbReference type="SUPFAM" id="SSF48452">
    <property type="entry name" value="TPR-like"/>
    <property type="match status" value="1"/>
</dbReference>
<reference evidence="5" key="1">
    <citation type="submission" date="2021-02" db="EMBL/GenBank/DDBJ databases">
        <authorList>
            <person name="Nowell W R."/>
        </authorList>
    </citation>
    <scope>NUCLEOTIDE SEQUENCE</scope>
</reference>
<dbReference type="OrthoDB" id="286233at2759"/>
<evidence type="ECO:0000313" key="9">
    <source>
        <dbReference type="Proteomes" id="UP000663866"/>
    </source>
</evidence>
<evidence type="ECO:0000256" key="3">
    <source>
        <dbReference type="PROSITE-ProRule" id="PRU00339"/>
    </source>
</evidence>
<evidence type="ECO:0000313" key="7">
    <source>
        <dbReference type="EMBL" id="CAF4132202.1"/>
    </source>
</evidence>
<dbReference type="PANTHER" id="PTHR45641">
    <property type="entry name" value="TETRATRICOPEPTIDE REPEAT PROTEIN (AFU_ORTHOLOGUE AFUA_6G03870)"/>
    <property type="match status" value="1"/>
</dbReference>
<keyword evidence="2 3" id="KW-0802">TPR repeat</keyword>
<dbReference type="PROSITE" id="PS50005">
    <property type="entry name" value="TPR"/>
    <property type="match status" value="2"/>
</dbReference>
<dbReference type="SMART" id="SM00028">
    <property type="entry name" value="TPR"/>
    <property type="match status" value="3"/>
</dbReference>
<protein>
    <submittedName>
        <fullName evidence="5">Uncharacterized protein</fullName>
    </submittedName>
</protein>
<proteinExistence type="predicted"/>
<dbReference type="EMBL" id="CAJNOW010008718">
    <property type="protein sequence ID" value="CAF1543012.1"/>
    <property type="molecule type" value="Genomic_DNA"/>
</dbReference>
<sequence length="152" mass="18110">MYQKILPEKHAYIATTFSNIGGVHRLMGDYEKELTFHREALYIQENIKVSPVECSLTYTYLAATYRKIKDYKTELEYFERGIEICKNRLPRNHLDLAVIYHSASKLYLDARKYDIAMKYVQQAVEVAQDKLPSNHPHLLKYRETLEKFRRKM</sequence>
<dbReference type="Pfam" id="PF13424">
    <property type="entry name" value="TPR_12"/>
    <property type="match status" value="1"/>
</dbReference>
<keyword evidence="9" id="KW-1185">Reference proteome</keyword>
<dbReference type="EMBL" id="CAJNRF010014454">
    <property type="protein sequence ID" value="CAF2156950.1"/>
    <property type="molecule type" value="Genomic_DNA"/>
</dbReference>
<name>A0A816Q1D2_9BILA</name>